<protein>
    <submittedName>
        <fullName evidence="2">Uncharacterized protein</fullName>
    </submittedName>
</protein>
<evidence type="ECO:0000313" key="2">
    <source>
        <dbReference type="EMBL" id="SVD46129.1"/>
    </source>
</evidence>
<dbReference type="EMBL" id="UINC01152120">
    <property type="protein sequence ID" value="SVD46129.1"/>
    <property type="molecule type" value="Genomic_DNA"/>
</dbReference>
<dbReference type="AlphaFoldDB" id="A0A382VI05"/>
<accession>A0A382VI05</accession>
<organism evidence="2">
    <name type="scientific">marine metagenome</name>
    <dbReference type="NCBI Taxonomy" id="408172"/>
    <lineage>
        <taxon>unclassified sequences</taxon>
        <taxon>metagenomes</taxon>
        <taxon>ecological metagenomes</taxon>
    </lineage>
</organism>
<name>A0A382VI05_9ZZZZ</name>
<reference evidence="2" key="1">
    <citation type="submission" date="2018-05" db="EMBL/GenBank/DDBJ databases">
        <authorList>
            <person name="Lanie J.A."/>
            <person name="Ng W.-L."/>
            <person name="Kazmierczak K.M."/>
            <person name="Andrzejewski T.M."/>
            <person name="Davidsen T.M."/>
            <person name="Wayne K.J."/>
            <person name="Tettelin H."/>
            <person name="Glass J.I."/>
            <person name="Rusch D."/>
            <person name="Podicherti R."/>
            <person name="Tsui H.-C.T."/>
            <person name="Winkler M.E."/>
        </authorList>
    </citation>
    <scope>NUCLEOTIDE SEQUENCE</scope>
</reference>
<dbReference type="AntiFam" id="ANF00010">
    <property type="entry name" value="tRNA translation"/>
</dbReference>
<proteinExistence type="predicted"/>
<sequence>MRGGAVAARWAHNPKVAGSSPAPATNTRHIKIPIDIFFLNGV</sequence>
<evidence type="ECO:0000256" key="1">
    <source>
        <dbReference type="SAM" id="MobiDB-lite"/>
    </source>
</evidence>
<feature type="region of interest" description="Disordered" evidence="1">
    <location>
        <begin position="1"/>
        <end position="24"/>
    </location>
</feature>
<gene>
    <name evidence="2" type="ORF">METZ01_LOCUS398983</name>
</gene>